<evidence type="ECO:0000256" key="1">
    <source>
        <dbReference type="SAM" id="SignalP"/>
    </source>
</evidence>
<comment type="caution">
    <text evidence="2">The sequence shown here is derived from an EMBL/GenBank/DDBJ whole genome shotgun (WGS) entry which is preliminary data.</text>
</comment>
<feature type="chain" id="PRO_5001925399" evidence="1">
    <location>
        <begin position="20"/>
        <end position="573"/>
    </location>
</feature>
<gene>
    <name evidence="2" type="ORF">HMPREF0661_02510</name>
</gene>
<sequence length="573" mass="66058">MYKKIRLCALLIIVALASACQKDLTLGGAEKFVQGETQTFTFNQEGETKMVDMAALGDEWQVENGTYSDWLSAKKVGNMLELIASANEGADERKAQVVMVTPNGKQALDITQFGSEPYITIEGSNGTAIFSHEAHTAVELNVLSNSDNWRVEQVDKEKNDWLTYEVDIKQHKLKLNLTAIERNSQWAQTSRSEKLFLTNGNKHFLLNITQNGYVQFQFPVWDIENFDLARITELEAQRNNSRDKAFEVDSLLPFKEDVDKIYYAFHSPGEQSPRIFYMPNYMTKKIFSAWLKAPKGQTFQKESYDPWLRQNNFLLGNKQRMETETQYYCEEEDVTRLMHVYNDPKNFKMYGGIYKSSCMKYVVSSNNIKLGSNGKITSFPVFRSSLLHNKNFKLKEVIEFEKKRGMKPDFNNEFNDEKITTTTEDPLCKYSRLLFVPENASYENGSLSNVIYYFNWQGATPEDLDAGLVPDAELSGTIGLCHMFYMGSDIIYNREQEGTPGVYEWYTYTLPVSIRNVIEDKGYTFFRGDGNGFVTFFRGEADLIDMRPQETRTVITYYKSKHYVDQIKKTLNL</sequence>
<accession>A0A096B3M0</accession>
<dbReference type="EMBL" id="JRNS01000155">
    <property type="protein sequence ID" value="KGF53963.1"/>
    <property type="molecule type" value="Genomic_DNA"/>
</dbReference>
<feature type="signal peptide" evidence="1">
    <location>
        <begin position="1"/>
        <end position="19"/>
    </location>
</feature>
<proteinExistence type="predicted"/>
<reference evidence="2 3" key="1">
    <citation type="submission" date="2014-07" db="EMBL/GenBank/DDBJ databases">
        <authorList>
            <person name="McCorrison J."/>
            <person name="Sanka R."/>
            <person name="Torralba M."/>
            <person name="Gillis M."/>
            <person name="Haft D.H."/>
            <person name="Methe B."/>
            <person name="Sutton G."/>
            <person name="Nelson K.E."/>
        </authorList>
    </citation>
    <scope>NUCLEOTIDE SEQUENCE [LARGE SCALE GENOMIC DNA]</scope>
    <source>
        <strain evidence="2 3">DNF00666</strain>
    </source>
</reference>
<dbReference type="RefSeq" id="WP_036862448.1">
    <property type="nucleotide sequence ID" value="NZ_JRNS01000155.1"/>
</dbReference>
<dbReference type="Proteomes" id="UP000029578">
    <property type="component" value="Unassembled WGS sequence"/>
</dbReference>
<dbReference type="AlphaFoldDB" id="A0A096B3M0"/>
<organism evidence="2 3">
    <name type="scientific">Prevotella melaninogenica DNF00666</name>
    <dbReference type="NCBI Taxonomy" id="1401073"/>
    <lineage>
        <taxon>Bacteria</taxon>
        <taxon>Pseudomonadati</taxon>
        <taxon>Bacteroidota</taxon>
        <taxon>Bacteroidia</taxon>
        <taxon>Bacteroidales</taxon>
        <taxon>Prevotellaceae</taxon>
        <taxon>Prevotella</taxon>
    </lineage>
</organism>
<keyword evidence="1" id="KW-0732">Signal</keyword>
<dbReference type="PROSITE" id="PS51257">
    <property type="entry name" value="PROKAR_LIPOPROTEIN"/>
    <property type="match status" value="1"/>
</dbReference>
<name>A0A096B3M0_9BACT</name>
<evidence type="ECO:0000313" key="2">
    <source>
        <dbReference type="EMBL" id="KGF53963.1"/>
    </source>
</evidence>
<protein>
    <submittedName>
        <fullName evidence="2">Uncharacterized protein</fullName>
    </submittedName>
</protein>
<evidence type="ECO:0000313" key="3">
    <source>
        <dbReference type="Proteomes" id="UP000029578"/>
    </source>
</evidence>